<dbReference type="Gene3D" id="1.10.10.60">
    <property type="entry name" value="Homeodomain-like"/>
    <property type="match status" value="1"/>
</dbReference>
<evidence type="ECO:0000259" key="10">
    <source>
        <dbReference type="PROSITE" id="PS50071"/>
    </source>
</evidence>
<keyword evidence="12" id="KW-1185">Reference proteome</keyword>
<keyword evidence="4 8" id="KW-0238">DNA-binding</keyword>
<reference evidence="11 12" key="1">
    <citation type="submission" date="2017-09" db="EMBL/GenBank/DDBJ databases">
        <title>WGS assembly of Aquilegia coerulea Goldsmith.</title>
        <authorList>
            <person name="Hodges S."/>
            <person name="Kramer E."/>
            <person name="Nordborg M."/>
            <person name="Tomkins J."/>
            <person name="Borevitz J."/>
            <person name="Derieg N."/>
            <person name="Yan J."/>
            <person name="Mihaltcheva S."/>
            <person name="Hayes R.D."/>
            <person name="Rokhsar D."/>
        </authorList>
    </citation>
    <scope>NUCLEOTIDE SEQUENCE [LARGE SCALE GENOMIC DNA]</scope>
    <source>
        <strain evidence="12">cv. Goldsmith</strain>
    </source>
</reference>
<keyword evidence="7 8" id="KW-0539">Nucleus</keyword>
<dbReference type="FunCoup" id="A0A2G5D1D5">
    <property type="interactions" value="13"/>
</dbReference>
<gene>
    <name evidence="11" type="ORF">AQUCO_03000120v1</name>
</gene>
<evidence type="ECO:0000256" key="2">
    <source>
        <dbReference type="ARBA" id="ARBA00006454"/>
    </source>
</evidence>
<dbReference type="FunFam" id="1.10.10.60:FF:000117">
    <property type="entry name" value="BEL1-like homeodomain protein 9"/>
    <property type="match status" value="1"/>
</dbReference>
<evidence type="ECO:0000256" key="6">
    <source>
        <dbReference type="ARBA" id="ARBA00023163"/>
    </source>
</evidence>
<dbReference type="STRING" id="218851.A0A2G5D1D5"/>
<dbReference type="OrthoDB" id="10056939at2759"/>
<evidence type="ECO:0000256" key="3">
    <source>
        <dbReference type="ARBA" id="ARBA00023015"/>
    </source>
</evidence>
<feature type="region of interest" description="Disordered" evidence="9">
    <location>
        <begin position="40"/>
        <end position="64"/>
    </location>
</feature>
<feature type="DNA-binding region" description="Homeobox" evidence="8">
    <location>
        <begin position="582"/>
        <end position="644"/>
    </location>
</feature>
<evidence type="ECO:0000256" key="9">
    <source>
        <dbReference type="SAM" id="MobiDB-lite"/>
    </source>
</evidence>
<evidence type="ECO:0000256" key="8">
    <source>
        <dbReference type="PROSITE-ProRule" id="PRU00108"/>
    </source>
</evidence>
<feature type="compositionally biased region" description="Low complexity" evidence="9">
    <location>
        <begin position="434"/>
        <end position="444"/>
    </location>
</feature>
<feature type="region of interest" description="Disordered" evidence="9">
    <location>
        <begin position="422"/>
        <end position="444"/>
    </location>
</feature>
<dbReference type="InterPro" id="IPR009057">
    <property type="entry name" value="Homeodomain-like_sf"/>
</dbReference>
<dbReference type="EMBL" id="KZ305047">
    <property type="protein sequence ID" value="PIA37304.1"/>
    <property type="molecule type" value="Genomic_DNA"/>
</dbReference>
<dbReference type="SUPFAM" id="SSF46689">
    <property type="entry name" value="Homeodomain-like"/>
    <property type="match status" value="1"/>
</dbReference>
<evidence type="ECO:0000313" key="12">
    <source>
        <dbReference type="Proteomes" id="UP000230069"/>
    </source>
</evidence>
<protein>
    <recommendedName>
        <fullName evidence="10">Homeobox domain-containing protein</fullName>
    </recommendedName>
</protein>
<dbReference type="InterPro" id="IPR001356">
    <property type="entry name" value="HD"/>
</dbReference>
<accession>A0A2G5D1D5</accession>
<dbReference type="SMART" id="SM00389">
    <property type="entry name" value="HOX"/>
    <property type="match status" value="1"/>
</dbReference>
<dbReference type="Pfam" id="PF07526">
    <property type="entry name" value="POX"/>
    <property type="match status" value="1"/>
</dbReference>
<evidence type="ECO:0000256" key="4">
    <source>
        <dbReference type="ARBA" id="ARBA00023125"/>
    </source>
</evidence>
<dbReference type="GO" id="GO:0006355">
    <property type="term" value="P:regulation of DNA-templated transcription"/>
    <property type="evidence" value="ECO:0007669"/>
    <property type="project" value="InterPro"/>
</dbReference>
<evidence type="ECO:0000313" key="11">
    <source>
        <dbReference type="EMBL" id="PIA37304.1"/>
    </source>
</evidence>
<keyword evidence="6" id="KW-0804">Transcription</keyword>
<dbReference type="InterPro" id="IPR008422">
    <property type="entry name" value="KN_HD"/>
</dbReference>
<dbReference type="Pfam" id="PF05920">
    <property type="entry name" value="Homeobox_KN"/>
    <property type="match status" value="1"/>
</dbReference>
<comment type="subcellular location">
    <subcellularLocation>
        <location evidence="1 8">Nucleus</location>
    </subcellularLocation>
</comment>
<keyword evidence="3" id="KW-0805">Transcription regulation</keyword>
<comment type="similarity">
    <text evidence="2">Belongs to the TALE/BELL homeobox family.</text>
</comment>
<feature type="compositionally biased region" description="Low complexity" evidence="9">
    <location>
        <begin position="47"/>
        <end position="60"/>
    </location>
</feature>
<evidence type="ECO:0000256" key="5">
    <source>
        <dbReference type="ARBA" id="ARBA00023155"/>
    </source>
</evidence>
<organism evidence="11 12">
    <name type="scientific">Aquilegia coerulea</name>
    <name type="common">Rocky mountain columbine</name>
    <dbReference type="NCBI Taxonomy" id="218851"/>
    <lineage>
        <taxon>Eukaryota</taxon>
        <taxon>Viridiplantae</taxon>
        <taxon>Streptophyta</taxon>
        <taxon>Embryophyta</taxon>
        <taxon>Tracheophyta</taxon>
        <taxon>Spermatophyta</taxon>
        <taxon>Magnoliopsida</taxon>
        <taxon>Ranunculales</taxon>
        <taxon>Ranunculaceae</taxon>
        <taxon>Thalictroideae</taxon>
        <taxon>Aquilegia</taxon>
    </lineage>
</organism>
<dbReference type="PROSITE" id="PS50071">
    <property type="entry name" value="HOMEOBOX_2"/>
    <property type="match status" value="1"/>
</dbReference>
<feature type="compositionally biased region" description="Polar residues" evidence="9">
    <location>
        <begin position="660"/>
        <end position="679"/>
    </location>
</feature>
<evidence type="ECO:0000256" key="1">
    <source>
        <dbReference type="ARBA" id="ARBA00004123"/>
    </source>
</evidence>
<sequence length="788" mass="86781">MSEKFESGYLNNQTTSYHNSAAEEINIFRTDSHVAQQRRRDKLRNVSQSSASAAHHLLQLPSDSRVNPDYNDTAMFSSEMLNFSMNRHHPIFAHNRDGVTVALANQSDRPLALDHGVGFSNSSHAVSSSLVPFGSVDGSQNSYWKGIDGSQQSCDWVVNGSSNQDLMVIGGSLSGNVKAINIASPSNYAKPGCNGYEDANSGSASGRCGELNFRSPVYRGALQETDIPSNMVSQGCEMVSLVQHNARSEASNSSWPHPTYGNDMNALRISESRWNNIDTYVGDSTSRGLSLSLSSQPSPKINVAHFGDKFGSEKSAVTCTGFQDSKANTSGCLYTDSNSPIANDGHGNSVHGIVSSSNYPRRNIGPLGPFTGYATILNNSKFLKPAQQLLDDICCIAGSKKIKRGELSESVSREIGISSNFLHAGNNRGRRGGDSAFSSSSFDSSNEAVGEGGLGSGSCQTYRPEFQQKKAKLLYMQEEVCKRYRQYHQQMQMVVSSFESVVGLSSATPYTSLALKTVSRNFCFLKNAISVQLRQISKALGEDLLSPSSGTSSRGDVDIPRFRCNDRNLTKQNASFEHQQPIWRPQRGLPERAVSVLRAWLFEHFLHPYPTDTDKHMLASQTGLSRNQVSNWFINARVRVWKPMVEEMHMLESNGCAETELNSSESNQKPDPNIIGQMSNQSSNKLQIDHVSDNQQQYTSGDAMHAEDGGHTEDAGIFEQWSREKRSRMECQTTGVDGDLIGFHPYHRGLGAVSLTLGLRHSTDQQQHQREHQLRRHYGSQMIHDFVG</sequence>
<dbReference type="CDD" id="cd00086">
    <property type="entry name" value="homeodomain"/>
    <property type="match status" value="1"/>
</dbReference>
<keyword evidence="5 8" id="KW-0371">Homeobox</keyword>
<dbReference type="InterPro" id="IPR050224">
    <property type="entry name" value="TALE_homeobox"/>
</dbReference>
<name>A0A2G5D1D5_AQUCA</name>
<feature type="domain" description="Homeobox" evidence="10">
    <location>
        <begin position="580"/>
        <end position="643"/>
    </location>
</feature>
<feature type="region of interest" description="Disordered" evidence="9">
    <location>
        <begin position="657"/>
        <end position="679"/>
    </location>
</feature>
<dbReference type="PANTHER" id="PTHR11850">
    <property type="entry name" value="HOMEOBOX PROTEIN TRANSCRIPTION FACTORS"/>
    <property type="match status" value="1"/>
</dbReference>
<dbReference type="Proteomes" id="UP000230069">
    <property type="component" value="Unassembled WGS sequence"/>
</dbReference>
<dbReference type="AlphaFoldDB" id="A0A2G5D1D5"/>
<dbReference type="GO" id="GO:0005634">
    <property type="term" value="C:nucleus"/>
    <property type="evidence" value="ECO:0007669"/>
    <property type="project" value="UniProtKB-SubCell"/>
</dbReference>
<dbReference type="InParanoid" id="A0A2G5D1D5"/>
<dbReference type="GO" id="GO:0003677">
    <property type="term" value="F:DNA binding"/>
    <property type="evidence" value="ECO:0007669"/>
    <property type="project" value="UniProtKB-UniRule"/>
</dbReference>
<dbReference type="SMART" id="SM00574">
    <property type="entry name" value="POX"/>
    <property type="match status" value="1"/>
</dbReference>
<proteinExistence type="inferred from homology"/>
<evidence type="ECO:0000256" key="7">
    <source>
        <dbReference type="ARBA" id="ARBA00023242"/>
    </source>
</evidence>
<dbReference type="InterPro" id="IPR006563">
    <property type="entry name" value="POX_dom"/>
</dbReference>